<sequence>MRKSLYKHNEKVTGFEFDNIGSVKIRYFLKIKLDNAFDKVCTFICKNPSDADATVSDPTINILSELLHTRENCYEIGTIYIVNVYPFYEPNSENLFELLKNINILSPDKHRFMKTKNLGTILRICGESDHVIAAWGENPNGFPKEIYNQDIHKLENELRSNGITTGHLHWKGKELTDTGYYFHPGRKSVSDLMIKW</sequence>
<accession>A0ABT9DKC3</accession>
<name>A0ABT9DKC3_9BACI</name>
<organism evidence="1 2">
    <name type="scientific">Bacillus cabrialesii subsp. tritici</name>
    <dbReference type="NCBI Taxonomy" id="2944916"/>
    <lineage>
        <taxon>Bacteria</taxon>
        <taxon>Bacillati</taxon>
        <taxon>Bacillota</taxon>
        <taxon>Bacilli</taxon>
        <taxon>Bacillales</taxon>
        <taxon>Bacillaceae</taxon>
        <taxon>Bacillus</taxon>
        <taxon>Bacillus cabrialesii</taxon>
    </lineage>
</organism>
<dbReference type="InterPro" id="IPR012441">
    <property type="entry name" value="DUF1643"/>
</dbReference>
<evidence type="ECO:0000313" key="2">
    <source>
        <dbReference type="Proteomes" id="UP001177121"/>
    </source>
</evidence>
<gene>
    <name evidence="1" type="ORF">KHP33_009745</name>
</gene>
<evidence type="ECO:0000313" key="1">
    <source>
        <dbReference type="EMBL" id="MDO8225133.1"/>
    </source>
</evidence>
<keyword evidence="2" id="KW-1185">Reference proteome</keyword>
<comment type="caution">
    <text evidence="1">The sequence shown here is derived from an EMBL/GenBank/DDBJ whole genome shotgun (WGS) entry which is preliminary data.</text>
</comment>
<dbReference type="Pfam" id="PF07799">
    <property type="entry name" value="DUF1643"/>
    <property type="match status" value="1"/>
</dbReference>
<dbReference type="Proteomes" id="UP001177121">
    <property type="component" value="Unassembled WGS sequence"/>
</dbReference>
<dbReference type="EMBL" id="JAHBMK020000001">
    <property type="protein sequence ID" value="MDO8225133.1"/>
    <property type="molecule type" value="Genomic_DNA"/>
</dbReference>
<reference evidence="1" key="1">
    <citation type="submission" date="2023-07" db="EMBL/GenBank/DDBJ databases">
        <title>Biological control against Fusarium languescens, the causal agent of wilt in Jalapeno peppers, by a novel bacterial subspecies: Bacillus cabrialesii subsp. tritici TSO2.</title>
        <authorList>
            <person name="Montoya-Martinez A.C."/>
            <person name="Figueroa-Brambila K.M."/>
            <person name="Escalante-Beltran A."/>
            <person name="Lopez-Montoya N.D."/>
            <person name="Valenzuela-Ruiz V."/>
            <person name="Parra-Cota F.I."/>
            <person name="Estrada Alvarado M.I."/>
            <person name="De Los Santos Villalobos S."/>
        </authorList>
    </citation>
    <scope>NUCLEOTIDE SEQUENCE</scope>
    <source>
        <strain evidence="1">TSO2</strain>
    </source>
</reference>
<protein>
    <submittedName>
        <fullName evidence="1">DUF1643 domain-containing protein</fullName>
    </submittedName>
</protein>
<proteinExistence type="predicted"/>
<dbReference type="RefSeq" id="WP_103747181.1">
    <property type="nucleotide sequence ID" value="NZ_JAHBMK020000001.1"/>
</dbReference>